<proteinExistence type="predicted"/>
<feature type="region of interest" description="Disordered" evidence="1">
    <location>
        <begin position="1"/>
        <end position="21"/>
    </location>
</feature>
<reference evidence="2 3" key="1">
    <citation type="submission" date="2007-04" db="EMBL/GenBank/DDBJ databases">
        <authorList>
            <person name="Fulton L."/>
            <person name="Clifton S."/>
            <person name="Fulton B."/>
            <person name="Xu J."/>
            <person name="Minx P."/>
            <person name="Pepin K.H."/>
            <person name="Johnson M."/>
            <person name="Thiruvilangam P."/>
            <person name="Bhonagiri V."/>
            <person name="Nash W.E."/>
            <person name="Mardis E.R."/>
            <person name="Wilson R.K."/>
        </authorList>
    </citation>
    <scope>NUCLEOTIDE SEQUENCE [LARGE SCALE GENOMIC DNA]</scope>
    <source>
        <strain evidence="2 3">ATCC 29799</strain>
    </source>
</reference>
<dbReference type="EMBL" id="AAXG02000005">
    <property type="protein sequence ID" value="EDN01437.1"/>
    <property type="molecule type" value="Genomic_DNA"/>
</dbReference>
<organism evidence="2 3">
    <name type="scientific">Pseudoflavonifractor capillosus ATCC 29799</name>
    <dbReference type="NCBI Taxonomy" id="411467"/>
    <lineage>
        <taxon>Bacteria</taxon>
        <taxon>Bacillati</taxon>
        <taxon>Bacillota</taxon>
        <taxon>Clostridia</taxon>
        <taxon>Eubacteriales</taxon>
        <taxon>Oscillospiraceae</taxon>
        <taxon>Pseudoflavonifractor</taxon>
    </lineage>
</organism>
<dbReference type="AlphaFoldDB" id="A6NQU1"/>
<evidence type="ECO:0000313" key="3">
    <source>
        <dbReference type="Proteomes" id="UP000003639"/>
    </source>
</evidence>
<feature type="compositionally biased region" description="Polar residues" evidence="1">
    <location>
        <begin position="1"/>
        <end position="11"/>
    </location>
</feature>
<comment type="caution">
    <text evidence="2">The sequence shown here is derived from an EMBL/GenBank/DDBJ whole genome shotgun (WGS) entry which is preliminary data.</text>
</comment>
<sequence length="38" mass="4435">MSEIQSVSLPVQPSAADPREDVDDYIFYMESEWQVSER</sequence>
<dbReference type="Proteomes" id="UP000003639">
    <property type="component" value="Unassembled WGS sequence"/>
</dbReference>
<keyword evidence="3" id="KW-1185">Reference proteome</keyword>
<evidence type="ECO:0000313" key="2">
    <source>
        <dbReference type="EMBL" id="EDN01437.1"/>
    </source>
</evidence>
<protein>
    <submittedName>
        <fullName evidence="2">Uncharacterized protein</fullName>
    </submittedName>
</protein>
<accession>A6NQU1</accession>
<name>A6NQU1_9FIRM</name>
<reference evidence="2 3" key="2">
    <citation type="submission" date="2007-06" db="EMBL/GenBank/DDBJ databases">
        <title>Draft genome sequence of Pseudoflavonifractor capillosus ATCC 29799.</title>
        <authorList>
            <person name="Sudarsanam P."/>
            <person name="Ley R."/>
            <person name="Guruge J."/>
            <person name="Turnbaugh P.J."/>
            <person name="Mahowald M."/>
            <person name="Liep D."/>
            <person name="Gordon J."/>
        </authorList>
    </citation>
    <scope>NUCLEOTIDE SEQUENCE [LARGE SCALE GENOMIC DNA]</scope>
    <source>
        <strain evidence="2 3">ATCC 29799</strain>
    </source>
</reference>
<gene>
    <name evidence="2" type="ORF">BACCAP_00564</name>
</gene>
<evidence type="ECO:0000256" key="1">
    <source>
        <dbReference type="SAM" id="MobiDB-lite"/>
    </source>
</evidence>